<dbReference type="EMBL" id="CP016174">
    <property type="protein sequence ID" value="ANN17182.1"/>
    <property type="molecule type" value="Genomic_DNA"/>
</dbReference>
<reference evidence="2 3" key="1">
    <citation type="journal article" date="2015" name="Genome Announc.">
        <title>Draft Genome Sequence of Norvancomycin-Producing Strain Amycolatopsis orientalis CPCC200066.</title>
        <authorList>
            <person name="Lei X."/>
            <person name="Yuan F."/>
            <person name="Shi Y."/>
            <person name="Li X."/>
            <person name="Wang L."/>
            <person name="Hong B."/>
        </authorList>
    </citation>
    <scope>NUCLEOTIDE SEQUENCE [LARGE SCALE GENOMIC DNA]</scope>
    <source>
        <strain evidence="2 3">B-37</strain>
    </source>
</reference>
<dbReference type="Proteomes" id="UP000093695">
    <property type="component" value="Chromosome"/>
</dbReference>
<name>A0A193BY80_AMYOR</name>
<sequence length="339" mass="35998">MSFFDDLLDPPFNPDEIDPDLHDALGSIIENLELLDHSTMQGFKRVHPDARQEVTSLFRDVSDTDVRQLEELIETLHRTWYRLGNDYPADFKVAIDQLANWSGTGATAAKERIVRANEAIGIRVSNLSRLEAGAVAAHDIAVAAREDLKKLAEAFEESVKQFAASQHTKANVGLKVLSAALGGAATGLLGLALAPPTGGITLIAVGATGATGAAGGMLSAGFAEMSADPVQLAGGSPLELSESLMEKLTKMRLGMEHANGEVAAKLRQLTEMARGDEMPEPLDLVPGGNFDPVTFRTDEMPAALIQKFQEVRHPQGIADGIAPMDPGSTVSRRLSGLAG</sequence>
<keyword evidence="3" id="KW-1185">Reference proteome</keyword>
<evidence type="ECO:0000256" key="1">
    <source>
        <dbReference type="SAM" id="MobiDB-lite"/>
    </source>
</evidence>
<dbReference type="AlphaFoldDB" id="A0A193BY80"/>
<dbReference type="RefSeq" id="WP_065912862.1">
    <property type="nucleotide sequence ID" value="NZ_CP016174.1"/>
</dbReference>
<evidence type="ECO:0000313" key="3">
    <source>
        <dbReference type="Proteomes" id="UP000093695"/>
    </source>
</evidence>
<accession>A0A193BY80</accession>
<dbReference type="KEGG" id="aori:SD37_17060"/>
<protein>
    <submittedName>
        <fullName evidence="2">Uncharacterized protein</fullName>
    </submittedName>
</protein>
<evidence type="ECO:0000313" key="2">
    <source>
        <dbReference type="EMBL" id="ANN17182.1"/>
    </source>
</evidence>
<proteinExistence type="predicted"/>
<feature type="region of interest" description="Disordered" evidence="1">
    <location>
        <begin position="317"/>
        <end position="339"/>
    </location>
</feature>
<gene>
    <name evidence="2" type="ORF">SD37_17060</name>
</gene>
<dbReference type="STRING" id="31958.SD37_17060"/>
<organism evidence="2 3">
    <name type="scientific">Amycolatopsis orientalis</name>
    <name type="common">Nocardia orientalis</name>
    <dbReference type="NCBI Taxonomy" id="31958"/>
    <lineage>
        <taxon>Bacteria</taxon>
        <taxon>Bacillati</taxon>
        <taxon>Actinomycetota</taxon>
        <taxon>Actinomycetes</taxon>
        <taxon>Pseudonocardiales</taxon>
        <taxon>Pseudonocardiaceae</taxon>
        <taxon>Amycolatopsis</taxon>
    </lineage>
</organism>